<keyword evidence="7" id="KW-1185">Reference proteome</keyword>
<evidence type="ECO:0000259" key="5">
    <source>
        <dbReference type="PROSITE" id="PS50893"/>
    </source>
</evidence>
<dbReference type="GO" id="GO:0016887">
    <property type="term" value="F:ATP hydrolysis activity"/>
    <property type="evidence" value="ECO:0007669"/>
    <property type="project" value="InterPro"/>
</dbReference>
<dbReference type="Gene3D" id="3.40.50.300">
    <property type="entry name" value="P-loop containing nucleotide triphosphate hydrolases"/>
    <property type="match status" value="1"/>
</dbReference>
<dbReference type="RefSeq" id="WP_109604236.1">
    <property type="nucleotide sequence ID" value="NZ_JAMHJO010000008.1"/>
</dbReference>
<organism evidence="6 7">
    <name type="scientific">Oceanotoga teriensis</name>
    <dbReference type="NCBI Taxonomy" id="515440"/>
    <lineage>
        <taxon>Bacteria</taxon>
        <taxon>Thermotogati</taxon>
        <taxon>Thermotogota</taxon>
        <taxon>Thermotogae</taxon>
        <taxon>Petrotogales</taxon>
        <taxon>Petrotogaceae</taxon>
        <taxon>Oceanotoga</taxon>
    </lineage>
</organism>
<keyword evidence="4 6" id="KW-0067">ATP-binding</keyword>
<evidence type="ECO:0000256" key="3">
    <source>
        <dbReference type="ARBA" id="ARBA00022741"/>
    </source>
</evidence>
<evidence type="ECO:0000256" key="1">
    <source>
        <dbReference type="ARBA" id="ARBA00005417"/>
    </source>
</evidence>
<feature type="domain" description="ABC transporter" evidence="5">
    <location>
        <begin position="2"/>
        <end position="227"/>
    </location>
</feature>
<keyword evidence="2" id="KW-0813">Transport</keyword>
<comment type="caution">
    <text evidence="6">The sequence shown here is derived from an EMBL/GenBank/DDBJ whole genome shotgun (WGS) entry which is preliminary data.</text>
</comment>
<keyword evidence="3" id="KW-0547">Nucleotide-binding</keyword>
<dbReference type="PANTHER" id="PTHR42711">
    <property type="entry name" value="ABC TRANSPORTER ATP-BINDING PROTEIN"/>
    <property type="match status" value="1"/>
</dbReference>
<reference evidence="6 7" key="1">
    <citation type="submission" date="2018-05" db="EMBL/GenBank/DDBJ databases">
        <title>Genomic Encyclopedia of Type Strains, Phase IV (KMG-IV): sequencing the most valuable type-strain genomes for metagenomic binning, comparative biology and taxonomic classification.</title>
        <authorList>
            <person name="Goeker M."/>
        </authorList>
    </citation>
    <scope>NUCLEOTIDE SEQUENCE [LARGE SCALE GENOMIC DNA]</scope>
    <source>
        <strain evidence="6 7">DSM 24906</strain>
    </source>
</reference>
<sequence length="286" mass="33683">MIEVKNLKKYYGKNRGIENIDFQIKKGEVYGLIGPNGAGKTTTLRILIGLLKQDEGNIFFDKYELPSDNKEIKQKLGYLPGEVNFYGEMKIYDFLQFNKNFYINYDEKYEKYLLETLNIDTKKKFKELSLGNKKKIGILQSVVHNPDFLILDEPTNGLDPILQQKLYEIIELQRQKGSTILFSSHILSEVEKICDRVGIVKEGNLIKEFEIDELKDYSIKEIYLSNLTFINDLNKYNHKRIKDNDYLFKIKNKNLKIFFGILSKCSFDDIKIDRPKLEDIFIEYYK</sequence>
<evidence type="ECO:0000313" key="7">
    <source>
        <dbReference type="Proteomes" id="UP000245921"/>
    </source>
</evidence>
<dbReference type="GO" id="GO:0005524">
    <property type="term" value="F:ATP binding"/>
    <property type="evidence" value="ECO:0007669"/>
    <property type="project" value="UniProtKB-KW"/>
</dbReference>
<name>A0AA45C7W4_9BACT</name>
<dbReference type="InterPro" id="IPR027417">
    <property type="entry name" value="P-loop_NTPase"/>
</dbReference>
<gene>
    <name evidence="6" type="ORF">C7380_104125</name>
</gene>
<dbReference type="InterPro" id="IPR003593">
    <property type="entry name" value="AAA+_ATPase"/>
</dbReference>
<evidence type="ECO:0000313" key="6">
    <source>
        <dbReference type="EMBL" id="PWJ95706.1"/>
    </source>
</evidence>
<dbReference type="CDD" id="cd03230">
    <property type="entry name" value="ABC_DR_subfamily_A"/>
    <property type="match status" value="1"/>
</dbReference>
<protein>
    <submittedName>
        <fullName evidence="6">ABC-2 type transport system ATP-binding protein</fullName>
    </submittedName>
</protein>
<evidence type="ECO:0000256" key="4">
    <source>
        <dbReference type="ARBA" id="ARBA00022840"/>
    </source>
</evidence>
<dbReference type="Proteomes" id="UP000245921">
    <property type="component" value="Unassembled WGS sequence"/>
</dbReference>
<dbReference type="Pfam" id="PF00005">
    <property type="entry name" value="ABC_tran"/>
    <property type="match status" value="1"/>
</dbReference>
<dbReference type="InterPro" id="IPR050763">
    <property type="entry name" value="ABC_transporter_ATP-binding"/>
</dbReference>
<dbReference type="EMBL" id="QGGI01000004">
    <property type="protein sequence ID" value="PWJ95706.1"/>
    <property type="molecule type" value="Genomic_DNA"/>
</dbReference>
<comment type="similarity">
    <text evidence="1">Belongs to the ABC transporter superfamily.</text>
</comment>
<dbReference type="AlphaFoldDB" id="A0AA45C7W4"/>
<dbReference type="PROSITE" id="PS00211">
    <property type="entry name" value="ABC_TRANSPORTER_1"/>
    <property type="match status" value="1"/>
</dbReference>
<dbReference type="InterPro" id="IPR017871">
    <property type="entry name" value="ABC_transporter-like_CS"/>
</dbReference>
<evidence type="ECO:0000256" key="2">
    <source>
        <dbReference type="ARBA" id="ARBA00022448"/>
    </source>
</evidence>
<dbReference type="PANTHER" id="PTHR42711:SF5">
    <property type="entry name" value="ABC TRANSPORTER ATP-BINDING PROTEIN NATA"/>
    <property type="match status" value="1"/>
</dbReference>
<dbReference type="InterPro" id="IPR003439">
    <property type="entry name" value="ABC_transporter-like_ATP-bd"/>
</dbReference>
<dbReference type="SUPFAM" id="SSF52540">
    <property type="entry name" value="P-loop containing nucleoside triphosphate hydrolases"/>
    <property type="match status" value="1"/>
</dbReference>
<accession>A0AA45C7W4</accession>
<dbReference type="SMART" id="SM00382">
    <property type="entry name" value="AAA"/>
    <property type="match status" value="1"/>
</dbReference>
<proteinExistence type="inferred from homology"/>
<dbReference type="PROSITE" id="PS50893">
    <property type="entry name" value="ABC_TRANSPORTER_2"/>
    <property type="match status" value="1"/>
</dbReference>